<dbReference type="PANTHER" id="PTHR43569">
    <property type="entry name" value="AMIDOHYDROLASE"/>
    <property type="match status" value="1"/>
</dbReference>
<proteinExistence type="inferred from homology"/>
<dbReference type="AlphaFoldDB" id="A0A239HMS4"/>
<dbReference type="InterPro" id="IPR006680">
    <property type="entry name" value="Amidohydro-rel"/>
</dbReference>
<feature type="domain" description="Amidohydrolase-related" evidence="2">
    <location>
        <begin position="16"/>
        <end position="333"/>
    </location>
</feature>
<keyword evidence="3" id="KW-0378">Hydrolase</keyword>
<evidence type="ECO:0000256" key="1">
    <source>
        <dbReference type="ARBA" id="ARBA00038310"/>
    </source>
</evidence>
<dbReference type="Gene3D" id="3.20.20.140">
    <property type="entry name" value="Metal-dependent hydrolases"/>
    <property type="match status" value="1"/>
</dbReference>
<dbReference type="Proteomes" id="UP000198327">
    <property type="component" value="Unassembled WGS sequence"/>
</dbReference>
<dbReference type="RefSeq" id="WP_089246111.1">
    <property type="nucleotide sequence ID" value="NZ_FZOW01000005.1"/>
</dbReference>
<organism evidence="3 4">
    <name type="scientific">Rhodococcoides kyotonense</name>
    <dbReference type="NCBI Taxonomy" id="398843"/>
    <lineage>
        <taxon>Bacteria</taxon>
        <taxon>Bacillati</taxon>
        <taxon>Actinomycetota</taxon>
        <taxon>Actinomycetes</taxon>
        <taxon>Mycobacteriales</taxon>
        <taxon>Nocardiaceae</taxon>
        <taxon>Rhodococcoides</taxon>
    </lineage>
</organism>
<evidence type="ECO:0000313" key="3">
    <source>
        <dbReference type="EMBL" id="SNS82689.1"/>
    </source>
</evidence>
<reference evidence="4" key="1">
    <citation type="submission" date="2017-06" db="EMBL/GenBank/DDBJ databases">
        <authorList>
            <person name="Varghese N."/>
            <person name="Submissions S."/>
        </authorList>
    </citation>
    <scope>NUCLEOTIDE SEQUENCE [LARGE SCALE GENOMIC DNA]</scope>
    <source>
        <strain evidence="4">JCM 23211</strain>
    </source>
</reference>
<gene>
    <name evidence="3" type="ORF">SAMN05421642_105351</name>
</gene>
<evidence type="ECO:0000259" key="2">
    <source>
        <dbReference type="Pfam" id="PF04909"/>
    </source>
</evidence>
<evidence type="ECO:0000313" key="4">
    <source>
        <dbReference type="Proteomes" id="UP000198327"/>
    </source>
</evidence>
<dbReference type="Pfam" id="PF04909">
    <property type="entry name" value="Amidohydro_2"/>
    <property type="match status" value="1"/>
</dbReference>
<dbReference type="GO" id="GO:0016787">
    <property type="term" value="F:hydrolase activity"/>
    <property type="evidence" value="ECO:0007669"/>
    <property type="project" value="UniProtKB-KW"/>
</dbReference>
<dbReference type="EMBL" id="FZOW01000005">
    <property type="protein sequence ID" value="SNS82689.1"/>
    <property type="molecule type" value="Genomic_DNA"/>
</dbReference>
<accession>A0A239HMS4</accession>
<dbReference type="InterPro" id="IPR032466">
    <property type="entry name" value="Metal_Hydrolase"/>
</dbReference>
<dbReference type="InterPro" id="IPR052350">
    <property type="entry name" value="Metallo-dep_Lactonases"/>
</dbReference>
<protein>
    <submittedName>
        <fullName evidence="3">Predicted metal-dependent hydrolase, TIM-barrel fold</fullName>
    </submittedName>
</protein>
<comment type="similarity">
    <text evidence="1">Belongs to the metallo-dependent hydrolases superfamily.</text>
</comment>
<dbReference type="OrthoDB" id="5450317at2"/>
<dbReference type="PANTHER" id="PTHR43569:SF1">
    <property type="entry name" value="BLL3371 PROTEIN"/>
    <property type="match status" value="1"/>
</dbReference>
<name>A0A239HMS4_9NOCA</name>
<sequence>MTNEIEEPIDPGIRIVDAHHHLFDRPNPVVGRVMRRQRFLIDDYTELVSSGHNVVATVVVESQTMYRGDGPEELRTVGQTEFFDGQGAMGASGSYDKVKVAAGIVGQADLRFSNARATLEAHLEAAPHRFKGIRQEALWDEDASILVGVFDNGPGMYLDQDFRRGFAHLAPLGLTFDAFVLAPQLPDIVDLARAFPETSIVLDHLGHPLEVGRHAARMEEERPQWESDMRAIAACENVTVKMGGLGSFMSGSSTFLANPPATSEQLAAEWRPYVETTVELFGADRTMFESNLPTDGSGPFAHVCNAYQRLTAQCSQTEREAIFAGTATRVYGLEDVVLHV</sequence>
<dbReference type="SUPFAM" id="SSF51556">
    <property type="entry name" value="Metallo-dependent hydrolases"/>
    <property type="match status" value="1"/>
</dbReference>
<keyword evidence="4" id="KW-1185">Reference proteome</keyword>